<dbReference type="InterPro" id="IPR029058">
    <property type="entry name" value="AB_hydrolase_fold"/>
</dbReference>
<protein>
    <recommendedName>
        <fullName evidence="3">Pimeloyl-[acyl-carrier protein] methyl ester esterase</fullName>
    </recommendedName>
</protein>
<reference evidence="1 2" key="1">
    <citation type="submission" date="2018-12" db="EMBL/GenBank/DDBJ databases">
        <authorList>
            <person name="Chong R.A."/>
        </authorList>
    </citation>
    <scope>NUCLEOTIDE SEQUENCE [LARGE SCALE GENOMIC DNA]</scope>
    <source>
        <strain evidence="1 2">Mst</strain>
    </source>
</reference>
<organism evidence="1 2">
    <name type="scientific">Buchnera aphidicola</name>
    <name type="common">Muscaphis stroyani</name>
    <dbReference type="NCBI Taxonomy" id="1241869"/>
    <lineage>
        <taxon>Bacteria</taxon>
        <taxon>Pseudomonadati</taxon>
        <taxon>Pseudomonadota</taxon>
        <taxon>Gammaproteobacteria</taxon>
        <taxon>Enterobacterales</taxon>
        <taxon>Erwiniaceae</taxon>
        <taxon>Buchnera</taxon>
    </lineage>
</organism>
<dbReference type="SUPFAM" id="SSF53474">
    <property type="entry name" value="alpha/beta-Hydrolases"/>
    <property type="match status" value="1"/>
</dbReference>
<accession>A0A4D6Y591</accession>
<name>A0A4D6Y591_9GAMM</name>
<reference evidence="1 2" key="2">
    <citation type="submission" date="2019-05" db="EMBL/GenBank/DDBJ databases">
        <title>Genome evolution of the obligate endosymbiont Buchnera aphidicola.</title>
        <authorList>
            <person name="Moran N.A."/>
        </authorList>
    </citation>
    <scope>NUCLEOTIDE SEQUENCE [LARGE SCALE GENOMIC DNA]</scope>
    <source>
        <strain evidence="1 2">Mst</strain>
    </source>
</reference>
<dbReference type="AlphaFoldDB" id="A0A4D6Y591"/>
<dbReference type="Proteomes" id="UP000298673">
    <property type="component" value="Chromosome"/>
</dbReference>
<evidence type="ECO:0008006" key="3">
    <source>
        <dbReference type="Google" id="ProtNLM"/>
    </source>
</evidence>
<sequence>MFYFKKKWPGIQKKQIKSFYLKLKKNYYQTIDNFLKLQNLYSHNINKELEILKKLLFSQSYPNLKTLKDSLKILFLTDLRNDIISLKIPFLRIYGSLDSLIPCETIKILDQIWPQTCSIILNQAAHTPFISHKKEFCLILSNFIRNIKK</sequence>
<evidence type="ECO:0000313" key="1">
    <source>
        <dbReference type="EMBL" id="QCI24577.1"/>
    </source>
</evidence>
<dbReference type="Gene3D" id="3.40.50.1820">
    <property type="entry name" value="alpha/beta hydrolase"/>
    <property type="match status" value="1"/>
</dbReference>
<proteinExistence type="predicted"/>
<dbReference type="RefSeq" id="WP_158343930.1">
    <property type="nucleotide sequence ID" value="NZ_CP034861.1"/>
</dbReference>
<evidence type="ECO:0000313" key="2">
    <source>
        <dbReference type="Proteomes" id="UP000298673"/>
    </source>
</evidence>
<gene>
    <name evidence="1" type="ORF">D9V75_02640</name>
</gene>
<dbReference type="EMBL" id="CP034861">
    <property type="protein sequence ID" value="QCI24577.1"/>
    <property type="molecule type" value="Genomic_DNA"/>
</dbReference>
<dbReference type="OrthoDB" id="9780744at2"/>